<feature type="compositionally biased region" description="Low complexity" evidence="5">
    <location>
        <begin position="569"/>
        <end position="583"/>
    </location>
</feature>
<dbReference type="PANTHER" id="PTHR10188:SF6">
    <property type="entry name" value="N(4)-(BETA-N-ACETYLGLUCOSAMINYL)-L-ASPARAGINASE"/>
    <property type="match status" value="1"/>
</dbReference>
<sequence length="1569" mass="168569">MQFAHVVSGLLVILLAAQSAVALPRPLWSNSSLASVSASLAKRGVHPDVPMTSFTNGSSSSMTTVSWITQVQDSNGWLLRAYLRPAVTAHNVFGLGSKSGTLGELSCGGTPQHFLDFCFVAIPAAAPTPSATIDRPVTEKDHKLVAAILPGISVPAAVTAAGVRPLCRWVSAVSDKARAVFKATHKGVDFLGEKSPAYADYFEKVARGTTRAAANNAEGAGDVASGTVEGAPVHGPVSAIEDAPAHGAVNEVEGASSAAGDAVDVVGSTLGRVDTDVEGAAGLSGSTVEGAAAAAEEAGSTTLLLEGAADLAVTEASAIDAGFAADVAPSVVSAFEAGAAEIAASPEEVGTLLETSWAQDVRLESWLESVAPHRGTWELEKSESEPESPQPESPEPATPRPATPEPVTSEPEVVEPESPRLDSPPPKSPGSEPVGSEPSQPQTPESQTTEQEMARPGSPQTGTPQPETPPPGSPQQNPSVPSSPPPGLPLPEAEKSLPESPSLESLGSPRPGSLPEEPLPEAAIPLPESPRPESLRPESPESARPASPQPGMPHAVPETPSPASPEPGSPETESPLPESGIPLPESPPSELPQPDARRPETPRPDASKADNLEPEGQRTKRPIKFLEPEISEQEKVRLRHIETEARRLYKLERAPDGATLKEKIKWFNDRNKLSIPQTDGSGNLEQYTDAEIGQVMEKLEHELGHDSVPQTTATEAKGKGAIDKSSPVEISKPPTPEETHHLKLVHEAEEYSHSQSTKGSWHSKHATRKYQKHDRKYWDAHPEEEAKLLLEMKKPPMARVERLINHFSKPDVPQVDGPGERHYTEAQLRDALKEIEHERAQEEARVKLEQKGMKEHNKAEKYAKKCAHWLAKDPKRNKGYVVASIVTFGGSDLLRKVAVKHYCKPSAALDNGAVNVGNPAPPRHQGQWDQENHGSAEAWADGQDQEAVKTALRRIAEAAGQSLEDGEEAKRVVLDAVIALEDCSYFNAGHGSVLNKDGRHELEAGIVDGLTGHYGAVACLTTIKNPIVAANLMLAGGPALVVGPALENMAQASSALETVENKYFSTPLRELQWQRKTQQMERGEPSNGWEFGTVGVVALDRYGGLAAGGSTGGTTCKIPGRIGDTAILNAGLLATTKVAIVCSGAGDEILRRGIAAKIAMYQQNMATSLDEVTHRAVLEMAEATRGQVTAVTRDGDLLWSNNLVSHIAVAQRIARALKSIYSVARCALVSDGSDTFSIVPLHGPLAAFGPISNTREEFDEFFPGWTVSNEGPRMDDRRLYSVCEQIRAISGYRAQYDAIPDSDSVFTRTIHKESLQWKVWEDESHVAFLAVYPNTPGLTVLLPKAELGSDIFELSADDLSDLVRAASTVAQILRRALNVRRCGMIMEGYERQQGHIKLIPIHETQNDDESPSDCGSQEEFKETYPGWVTSKPGPPLNDRRELAEQASVACQKSPTQVSLQLPSLKMSSSTQNSFFVPGYGISRFVIQEQIRWHCGPEAIARPYVHYGRDGFLITTPGKPLTKEQIQDLRDESKKYEEQQAAARHAHADEETTELFINEPIPVGQRKRSG</sequence>
<evidence type="ECO:0000256" key="6">
    <source>
        <dbReference type="SAM" id="SignalP"/>
    </source>
</evidence>
<feature type="compositionally biased region" description="Pro residues" evidence="5">
    <location>
        <begin position="388"/>
        <end position="404"/>
    </location>
</feature>
<comment type="caution">
    <text evidence="8">The sequence shown here is derived from an EMBL/GenBank/DDBJ whole genome shotgun (WGS) entry which is preliminary data.</text>
</comment>
<feature type="region of interest" description="Disordered" evidence="5">
    <location>
        <begin position="1542"/>
        <end position="1569"/>
    </location>
</feature>
<feature type="coiled-coil region" evidence="4">
    <location>
        <begin position="825"/>
        <end position="852"/>
    </location>
</feature>
<evidence type="ECO:0000256" key="4">
    <source>
        <dbReference type="SAM" id="Coils"/>
    </source>
</evidence>
<feature type="compositionally biased region" description="Basic and acidic residues" evidence="5">
    <location>
        <begin position="530"/>
        <end position="541"/>
    </location>
</feature>
<feature type="compositionally biased region" description="Basic and acidic residues" evidence="5">
    <location>
        <begin position="595"/>
        <end position="633"/>
    </location>
</feature>
<dbReference type="PANTHER" id="PTHR10188">
    <property type="entry name" value="L-ASPARAGINASE"/>
    <property type="match status" value="1"/>
</dbReference>
<feature type="region of interest" description="Disordered" evidence="5">
    <location>
        <begin position="705"/>
        <end position="736"/>
    </location>
</feature>
<evidence type="ECO:0000256" key="2">
    <source>
        <dbReference type="PIRSR" id="PIRSR600246-3"/>
    </source>
</evidence>
<dbReference type="GO" id="GO:0016811">
    <property type="term" value="F:hydrolase activity, acting on carbon-nitrogen (but not peptide) bonds, in linear amides"/>
    <property type="evidence" value="ECO:0007669"/>
    <property type="project" value="UniProtKB-ARBA"/>
</dbReference>
<dbReference type="InterPro" id="IPR011146">
    <property type="entry name" value="HIT-like"/>
</dbReference>
<evidence type="ECO:0000313" key="9">
    <source>
        <dbReference type="Proteomes" id="UP000308768"/>
    </source>
</evidence>
<evidence type="ECO:0000256" key="5">
    <source>
        <dbReference type="SAM" id="MobiDB-lite"/>
    </source>
</evidence>
<dbReference type="SUPFAM" id="SSF54197">
    <property type="entry name" value="HIT-like"/>
    <property type="match status" value="1"/>
</dbReference>
<dbReference type="Pfam" id="PF01112">
    <property type="entry name" value="Asparaginase_2"/>
    <property type="match status" value="1"/>
</dbReference>
<evidence type="ECO:0000259" key="7">
    <source>
        <dbReference type="PROSITE" id="PS51084"/>
    </source>
</evidence>
<proteinExistence type="predicted"/>
<feature type="chain" id="PRO_5020348110" description="HIT domain-containing protein" evidence="6">
    <location>
        <begin position="23"/>
        <end position="1569"/>
    </location>
</feature>
<dbReference type="InterPro" id="IPR000246">
    <property type="entry name" value="Peptidase_T2"/>
</dbReference>
<dbReference type="SUPFAM" id="SSF56235">
    <property type="entry name" value="N-terminal nucleophile aminohydrolases (Ntn hydrolases)"/>
    <property type="match status" value="1"/>
</dbReference>
<keyword evidence="6" id="KW-0732">Signal</keyword>
<feature type="domain" description="HIT" evidence="7">
    <location>
        <begin position="1305"/>
        <end position="1410"/>
    </location>
</feature>
<dbReference type="EMBL" id="NAJN01000801">
    <property type="protein sequence ID" value="TKA68624.1"/>
    <property type="molecule type" value="Genomic_DNA"/>
</dbReference>
<dbReference type="STRING" id="331657.A0A4U0WXW8"/>
<keyword evidence="9" id="KW-1185">Reference proteome</keyword>
<organism evidence="8 9">
    <name type="scientific">Cryomyces minteri</name>
    <dbReference type="NCBI Taxonomy" id="331657"/>
    <lineage>
        <taxon>Eukaryota</taxon>
        <taxon>Fungi</taxon>
        <taxon>Dikarya</taxon>
        <taxon>Ascomycota</taxon>
        <taxon>Pezizomycotina</taxon>
        <taxon>Dothideomycetes</taxon>
        <taxon>Dothideomycetes incertae sedis</taxon>
        <taxon>Cryomyces</taxon>
    </lineage>
</organism>
<feature type="site" description="Cleavage; by autolysis" evidence="2">
    <location>
        <begin position="1092"/>
        <end position="1093"/>
    </location>
</feature>
<gene>
    <name evidence="8" type="ORF">B0A49_10877</name>
</gene>
<reference evidence="8 9" key="1">
    <citation type="submission" date="2017-03" db="EMBL/GenBank/DDBJ databases">
        <title>Genomes of endolithic fungi from Antarctica.</title>
        <authorList>
            <person name="Coleine C."/>
            <person name="Masonjones S."/>
            <person name="Stajich J.E."/>
        </authorList>
    </citation>
    <scope>NUCLEOTIDE SEQUENCE [LARGE SCALE GENOMIC DNA]</scope>
    <source>
        <strain evidence="8 9">CCFEE 5187</strain>
    </source>
</reference>
<dbReference type="Gene3D" id="3.60.20.30">
    <property type="entry name" value="(Glycosyl)asparaginase"/>
    <property type="match status" value="1"/>
</dbReference>
<dbReference type="OrthoDB" id="3827557at2759"/>
<comment type="caution">
    <text evidence="3">Lacks conserved residue(s) required for the propagation of feature annotation.</text>
</comment>
<feature type="compositionally biased region" description="Low complexity" evidence="5">
    <location>
        <begin position="429"/>
        <end position="465"/>
    </location>
</feature>
<feature type="signal peptide" evidence="6">
    <location>
        <begin position="1"/>
        <end position="22"/>
    </location>
</feature>
<dbReference type="InterPro" id="IPR036265">
    <property type="entry name" value="HIT-like_sf"/>
</dbReference>
<feature type="region of interest" description="Disordered" evidence="5">
    <location>
        <begin position="376"/>
        <end position="633"/>
    </location>
</feature>
<feature type="compositionally biased region" description="Pro residues" evidence="5">
    <location>
        <begin position="559"/>
        <end position="568"/>
    </location>
</feature>
<dbReference type="Gene3D" id="3.30.428.10">
    <property type="entry name" value="HIT-like"/>
    <property type="match status" value="1"/>
</dbReference>
<evidence type="ECO:0000256" key="3">
    <source>
        <dbReference type="PROSITE-ProRule" id="PRU00464"/>
    </source>
</evidence>
<feature type="compositionally biased region" description="Low complexity" evidence="5">
    <location>
        <begin position="498"/>
        <end position="526"/>
    </location>
</feature>
<accession>A0A4U0WXW8</accession>
<dbReference type="Proteomes" id="UP000308768">
    <property type="component" value="Unassembled WGS sequence"/>
</dbReference>
<evidence type="ECO:0000256" key="1">
    <source>
        <dbReference type="PIRSR" id="PIRSR600246-1"/>
    </source>
</evidence>
<protein>
    <recommendedName>
        <fullName evidence="7">HIT domain-containing protein</fullName>
    </recommendedName>
</protein>
<keyword evidence="4" id="KW-0175">Coiled coil</keyword>
<dbReference type="PROSITE" id="PS51084">
    <property type="entry name" value="HIT_2"/>
    <property type="match status" value="1"/>
</dbReference>
<name>A0A4U0WXW8_9PEZI</name>
<dbReference type="InterPro" id="IPR029055">
    <property type="entry name" value="Ntn_hydrolases_N"/>
</dbReference>
<evidence type="ECO:0000313" key="8">
    <source>
        <dbReference type="EMBL" id="TKA68624.1"/>
    </source>
</evidence>
<feature type="active site" description="Nucleophile" evidence="1">
    <location>
        <position position="1093"/>
    </location>
</feature>